<dbReference type="PRINTS" id="PR00081">
    <property type="entry name" value="GDHRDH"/>
</dbReference>
<dbReference type="Proteomes" id="UP000278886">
    <property type="component" value="Chromosome"/>
</dbReference>
<dbReference type="SUPFAM" id="SSF51735">
    <property type="entry name" value="NAD(P)-binding Rossmann-fold domains"/>
    <property type="match status" value="1"/>
</dbReference>
<proteinExistence type="inferred from homology"/>
<dbReference type="InterPro" id="IPR036291">
    <property type="entry name" value="NAD(P)-bd_dom_sf"/>
</dbReference>
<evidence type="ECO:0000256" key="2">
    <source>
        <dbReference type="ARBA" id="ARBA00023002"/>
    </source>
</evidence>
<dbReference type="Pfam" id="PF00106">
    <property type="entry name" value="adh_short"/>
    <property type="match status" value="1"/>
</dbReference>
<dbReference type="CDD" id="cd05233">
    <property type="entry name" value="SDR_c"/>
    <property type="match status" value="1"/>
</dbReference>
<dbReference type="InterPro" id="IPR002347">
    <property type="entry name" value="SDR_fam"/>
</dbReference>
<gene>
    <name evidence="3" type="ORF">D7I47_06995</name>
</gene>
<evidence type="ECO:0000256" key="1">
    <source>
        <dbReference type="ARBA" id="ARBA00006484"/>
    </source>
</evidence>
<keyword evidence="4" id="KW-1185">Reference proteome</keyword>
<dbReference type="PANTHER" id="PTHR43669">
    <property type="entry name" value="5-KETO-D-GLUCONATE 5-REDUCTASE"/>
    <property type="match status" value="1"/>
</dbReference>
<accession>A0A387BA58</accession>
<organism evidence="3 4">
    <name type="scientific">Protaetiibacter intestinalis</name>
    <dbReference type="NCBI Taxonomy" id="2419774"/>
    <lineage>
        <taxon>Bacteria</taxon>
        <taxon>Bacillati</taxon>
        <taxon>Actinomycetota</taxon>
        <taxon>Actinomycetes</taxon>
        <taxon>Micrococcales</taxon>
        <taxon>Microbacteriaceae</taxon>
        <taxon>Protaetiibacter</taxon>
    </lineage>
</organism>
<evidence type="ECO:0000313" key="3">
    <source>
        <dbReference type="EMBL" id="AYF98025.1"/>
    </source>
</evidence>
<dbReference type="RefSeq" id="WP_120762373.1">
    <property type="nucleotide sequence ID" value="NZ_CP032630.1"/>
</dbReference>
<sequence>MDAQSTTHPATSLHTASLERVRSLGAPGVLAGRVAVILGATGWIGRALSRHLLDAGSSVVIIARDLARLEQLESELDAGGRVLAVAADVTSQLEVDDARAAALEAFGRVDLVVVLSGAIMGSAFEDGVPADWAEMIDVNLRGLLHTTQTFTQPLLDAASSGTAADLVLLGAISEESHSPRFAVFNAVSAAIAQLGRTLRDEYGPRGMRVHVVAPGFHPSAGVDESPVRDPRQGRAHAPVTPKSIAAVIALAAALPPEANLAEVVLLPTGSR</sequence>
<comment type="similarity">
    <text evidence="1">Belongs to the short-chain dehydrogenases/reductases (SDR) family.</text>
</comment>
<dbReference type="Gene3D" id="3.40.50.720">
    <property type="entry name" value="NAD(P)-binding Rossmann-like Domain"/>
    <property type="match status" value="1"/>
</dbReference>
<reference evidence="4" key="1">
    <citation type="submission" date="2018-09" db="EMBL/GenBank/DDBJ databases">
        <title>Genome sequencing of strain 2DFWR-13.</title>
        <authorList>
            <person name="Heo J."/>
            <person name="Kim S.-J."/>
            <person name="Kwon S.-W."/>
        </authorList>
    </citation>
    <scope>NUCLEOTIDE SEQUENCE [LARGE SCALE GENOMIC DNA]</scope>
    <source>
        <strain evidence="4">2DFWR-13</strain>
    </source>
</reference>
<dbReference type="OrthoDB" id="9792003at2"/>
<dbReference type="AlphaFoldDB" id="A0A387BA58"/>
<dbReference type="PANTHER" id="PTHR43669:SF3">
    <property type="entry name" value="ALCOHOL DEHYDROGENASE, PUTATIVE (AFU_ORTHOLOGUE AFUA_3G03445)-RELATED"/>
    <property type="match status" value="1"/>
</dbReference>
<name>A0A387BA58_9MICO</name>
<dbReference type="GO" id="GO:0016491">
    <property type="term" value="F:oxidoreductase activity"/>
    <property type="evidence" value="ECO:0007669"/>
    <property type="project" value="UniProtKB-KW"/>
</dbReference>
<dbReference type="KEGG" id="lyd:D7I47_06995"/>
<dbReference type="EMBL" id="CP032630">
    <property type="protein sequence ID" value="AYF98025.1"/>
    <property type="molecule type" value="Genomic_DNA"/>
</dbReference>
<keyword evidence="2" id="KW-0560">Oxidoreductase</keyword>
<evidence type="ECO:0000313" key="4">
    <source>
        <dbReference type="Proteomes" id="UP000278886"/>
    </source>
</evidence>
<protein>
    <submittedName>
        <fullName evidence="3">SDR family NAD(P)-dependent oxidoreductase</fullName>
    </submittedName>
</protein>